<name>A0A1F8EGX6_9BACT</name>
<dbReference type="Gene3D" id="2.120.10.30">
    <property type="entry name" value="TolB, C-terminal domain"/>
    <property type="match status" value="1"/>
</dbReference>
<sequence>MGKIGMNRKILIFLLVVFSFLAAFLSGYLLSGNSFQKEAEVSDYKTGNILDKFDNEFVISKENSFQQPSLLGKNRVASFTVSSNGSGISYHEKGTGKVFSVDPLTKEEKPILAAGIVNFIGAIWSPNKKEVISQVSSPLGAQYKYYNFQTKESALLKNNTKSAVFSPDGRQIAKFIFSETENVYNIVISEPAGVASKKIFSTRIPDAEIYWPQDDLLAFKVTDNRGYAKVFSLTKEGALKEIAGDAKNLEIKWSQDGQSFLFSATGEIGRPELFYKSIGGKEPLLLSVSTSASKCAWSIDNKTVICAASLTAEENEELYKISIADGVKQLITPLSQNMRVREILLTNIGDYAIFLNSYDEKLYFLKI</sequence>
<reference evidence="1 2" key="1">
    <citation type="journal article" date="2016" name="Nat. Commun.">
        <title>Thousands of microbial genomes shed light on interconnected biogeochemical processes in an aquifer system.</title>
        <authorList>
            <person name="Anantharaman K."/>
            <person name="Brown C.T."/>
            <person name="Hug L.A."/>
            <person name="Sharon I."/>
            <person name="Castelle C.J."/>
            <person name="Probst A.J."/>
            <person name="Thomas B.C."/>
            <person name="Singh A."/>
            <person name="Wilkins M.J."/>
            <person name="Karaoz U."/>
            <person name="Brodie E.L."/>
            <person name="Williams K.H."/>
            <person name="Hubbard S.S."/>
            <person name="Banfield J.F."/>
        </authorList>
    </citation>
    <scope>NUCLEOTIDE SEQUENCE [LARGE SCALE GENOMIC DNA]</scope>
</reference>
<proteinExistence type="predicted"/>
<dbReference type="Proteomes" id="UP000177503">
    <property type="component" value="Unassembled WGS sequence"/>
</dbReference>
<dbReference type="EMBL" id="MGJC01000013">
    <property type="protein sequence ID" value="OGN00075.1"/>
    <property type="molecule type" value="Genomic_DNA"/>
</dbReference>
<comment type="caution">
    <text evidence="1">The sequence shown here is derived from an EMBL/GenBank/DDBJ whole genome shotgun (WGS) entry which is preliminary data.</text>
</comment>
<protein>
    <recommendedName>
        <fullName evidence="3">Translation initiation factor beta propellor-like domain-containing protein</fullName>
    </recommendedName>
</protein>
<evidence type="ECO:0000313" key="1">
    <source>
        <dbReference type="EMBL" id="OGN00075.1"/>
    </source>
</evidence>
<dbReference type="InterPro" id="IPR011042">
    <property type="entry name" value="6-blade_b-propeller_TolB-like"/>
</dbReference>
<dbReference type="Pfam" id="PF07676">
    <property type="entry name" value="PD40"/>
    <property type="match status" value="1"/>
</dbReference>
<dbReference type="AlphaFoldDB" id="A0A1F8EGX6"/>
<accession>A0A1F8EGX6</accession>
<evidence type="ECO:0008006" key="3">
    <source>
        <dbReference type="Google" id="ProtNLM"/>
    </source>
</evidence>
<gene>
    <name evidence="1" type="ORF">A2736_01550</name>
</gene>
<evidence type="ECO:0000313" key="2">
    <source>
        <dbReference type="Proteomes" id="UP000177503"/>
    </source>
</evidence>
<dbReference type="InterPro" id="IPR011659">
    <property type="entry name" value="WD40"/>
</dbReference>
<dbReference type="STRING" id="1802662.A2736_01550"/>
<dbReference type="SUPFAM" id="SSF82171">
    <property type="entry name" value="DPP6 N-terminal domain-like"/>
    <property type="match status" value="1"/>
</dbReference>
<organism evidence="1 2">
    <name type="scientific">Candidatus Yanofskybacteria bacterium RIFCSPHIGHO2_01_FULL_41_27</name>
    <dbReference type="NCBI Taxonomy" id="1802662"/>
    <lineage>
        <taxon>Bacteria</taxon>
        <taxon>Candidatus Yanofskyibacteriota</taxon>
    </lineage>
</organism>